<feature type="domain" description="Nudix hydrolase" evidence="18">
    <location>
        <begin position="3"/>
        <end position="128"/>
    </location>
</feature>
<keyword evidence="5" id="KW-0479">Metal-binding</keyword>
<gene>
    <name evidence="19" type="ORF">E5987_03080</name>
</gene>
<dbReference type="GO" id="GO:0044716">
    <property type="term" value="F:8-oxo-GDP phosphatase activity"/>
    <property type="evidence" value="ECO:0007669"/>
    <property type="project" value="TreeGrafter"/>
</dbReference>
<evidence type="ECO:0000256" key="1">
    <source>
        <dbReference type="ARBA" id="ARBA00001946"/>
    </source>
</evidence>
<dbReference type="Gene3D" id="3.90.79.10">
    <property type="entry name" value="Nucleoside Triphosphate Pyrophosphohydrolase"/>
    <property type="match status" value="1"/>
</dbReference>
<dbReference type="PROSITE" id="PS00893">
    <property type="entry name" value="NUDIX_BOX"/>
    <property type="match status" value="1"/>
</dbReference>
<evidence type="ECO:0000256" key="7">
    <source>
        <dbReference type="ARBA" id="ARBA00022801"/>
    </source>
</evidence>
<dbReference type="PRINTS" id="PR00502">
    <property type="entry name" value="NUDIXFAMILY"/>
</dbReference>
<keyword evidence="8" id="KW-0460">Magnesium</keyword>
<evidence type="ECO:0000256" key="8">
    <source>
        <dbReference type="ARBA" id="ARBA00022842"/>
    </source>
</evidence>
<dbReference type="GO" id="GO:0008413">
    <property type="term" value="F:8-oxo-7,8-dihydroguanosine triphosphate pyrophosphatase activity"/>
    <property type="evidence" value="ECO:0007669"/>
    <property type="project" value="TreeGrafter"/>
</dbReference>
<evidence type="ECO:0000313" key="20">
    <source>
        <dbReference type="Proteomes" id="UP000472580"/>
    </source>
</evidence>
<evidence type="ECO:0000256" key="3">
    <source>
        <dbReference type="ARBA" id="ARBA00022457"/>
    </source>
</evidence>
<dbReference type="GO" id="GO:0035539">
    <property type="term" value="F:8-oxo-7,8-dihydrodeoxyguanosine triphosphate pyrophosphatase activity"/>
    <property type="evidence" value="ECO:0007669"/>
    <property type="project" value="UniProtKB-EC"/>
</dbReference>
<comment type="caution">
    <text evidence="19">The sequence shown here is derived from an EMBL/GenBank/DDBJ whole genome shotgun (WGS) entry which is preliminary data.</text>
</comment>
<evidence type="ECO:0000256" key="15">
    <source>
        <dbReference type="ARBA" id="ARBA00041979"/>
    </source>
</evidence>
<keyword evidence="6" id="KW-0227">DNA damage</keyword>
<dbReference type="EC" id="3.6.1.55" evidence="12"/>
<keyword evidence="3" id="KW-0515">Mutator protein</keyword>
<name>A0A6L6YEX6_9BURK</name>
<evidence type="ECO:0000256" key="11">
    <source>
        <dbReference type="ARBA" id="ARBA00036904"/>
    </source>
</evidence>
<dbReference type="PANTHER" id="PTHR47707">
    <property type="entry name" value="8-OXO-DGTP DIPHOSPHATASE"/>
    <property type="match status" value="1"/>
</dbReference>
<evidence type="ECO:0000256" key="9">
    <source>
        <dbReference type="ARBA" id="ARBA00023204"/>
    </source>
</evidence>
<dbReference type="InterPro" id="IPR020476">
    <property type="entry name" value="Nudix_hydrolase"/>
</dbReference>
<dbReference type="InterPro" id="IPR000086">
    <property type="entry name" value="NUDIX_hydrolase_dom"/>
</dbReference>
<evidence type="ECO:0000259" key="18">
    <source>
        <dbReference type="PROSITE" id="PS51462"/>
    </source>
</evidence>
<dbReference type="SUPFAM" id="SSF55811">
    <property type="entry name" value="Nudix"/>
    <property type="match status" value="1"/>
</dbReference>
<accession>A0A6L6YEX6</accession>
<dbReference type="InterPro" id="IPR047127">
    <property type="entry name" value="MutT-like"/>
</dbReference>
<keyword evidence="20" id="KW-1185">Reference proteome</keyword>
<dbReference type="PROSITE" id="PS51462">
    <property type="entry name" value="NUDIX"/>
    <property type="match status" value="1"/>
</dbReference>
<evidence type="ECO:0000256" key="12">
    <source>
        <dbReference type="ARBA" id="ARBA00038905"/>
    </source>
</evidence>
<evidence type="ECO:0000256" key="4">
    <source>
        <dbReference type="ARBA" id="ARBA00022705"/>
    </source>
</evidence>
<dbReference type="InterPro" id="IPR020084">
    <property type="entry name" value="NUDIX_hydrolase_CS"/>
</dbReference>
<evidence type="ECO:0000313" key="19">
    <source>
        <dbReference type="EMBL" id="MVX56190.1"/>
    </source>
</evidence>
<dbReference type="GO" id="GO:0044715">
    <property type="term" value="F:8-oxo-dGDP phosphatase activity"/>
    <property type="evidence" value="ECO:0007669"/>
    <property type="project" value="TreeGrafter"/>
</dbReference>
<dbReference type="CDD" id="cd03425">
    <property type="entry name" value="NUDIX_MutT_NudA_like"/>
    <property type="match status" value="1"/>
</dbReference>
<evidence type="ECO:0000256" key="10">
    <source>
        <dbReference type="ARBA" id="ARBA00035861"/>
    </source>
</evidence>
<dbReference type="OrthoDB" id="9810648at2"/>
<evidence type="ECO:0000256" key="2">
    <source>
        <dbReference type="ARBA" id="ARBA00005582"/>
    </source>
</evidence>
<proteinExistence type="inferred from homology"/>
<keyword evidence="4" id="KW-0235">DNA replication</keyword>
<evidence type="ECO:0000256" key="16">
    <source>
        <dbReference type="ARBA" id="ARBA00042798"/>
    </source>
</evidence>
<dbReference type="EMBL" id="WSRP01000006">
    <property type="protein sequence ID" value="MVX56190.1"/>
    <property type="molecule type" value="Genomic_DNA"/>
</dbReference>
<protein>
    <recommendedName>
        <fullName evidence="13">8-oxo-dGTP diphosphatase</fullName>
        <ecNumber evidence="12">3.6.1.55</ecNumber>
    </recommendedName>
    <alternativeName>
        <fullName evidence="16">7,8-dihydro-8-oxoguanine-triphosphatase</fullName>
    </alternativeName>
    <alternativeName>
        <fullName evidence="15">Mutator protein MutT</fullName>
    </alternativeName>
    <alternativeName>
        <fullName evidence="14">dGTP pyrophosphohydrolase</fullName>
    </alternativeName>
</protein>
<comment type="catalytic activity">
    <reaction evidence="11">
        <text>8-oxo-GTP + H2O = 8-oxo-GMP + diphosphate + H(+)</text>
        <dbReference type="Rhea" id="RHEA:67616"/>
        <dbReference type="ChEBI" id="CHEBI:15377"/>
        <dbReference type="ChEBI" id="CHEBI:15378"/>
        <dbReference type="ChEBI" id="CHEBI:33019"/>
        <dbReference type="ChEBI" id="CHEBI:143553"/>
        <dbReference type="ChEBI" id="CHEBI:145694"/>
    </reaction>
</comment>
<reference evidence="19 20" key="1">
    <citation type="submission" date="2019-12" db="EMBL/GenBank/DDBJ databases">
        <title>Microbes associate with the intestines of laboratory mice.</title>
        <authorList>
            <person name="Navarre W."/>
            <person name="Wong E."/>
        </authorList>
    </citation>
    <scope>NUCLEOTIDE SEQUENCE [LARGE SCALE GENOMIC DNA]</scope>
    <source>
        <strain evidence="19 20">NM82_D38</strain>
    </source>
</reference>
<sequence length="131" mass="14693">MTKLTEVSVAVVFDGKGRFLMTSRPEGKVYAGYWEFPGGKIEPGETAEDAIRREMREELGAEIFDCKEVKTSVFTYPHATVHLHFIQCRLKSGAIKALEGQEFKFVTMEDLPEPILPATVPELEVVTACRL</sequence>
<keyword evidence="9" id="KW-0234">DNA repair</keyword>
<evidence type="ECO:0000256" key="14">
    <source>
        <dbReference type="ARBA" id="ARBA00041592"/>
    </source>
</evidence>
<dbReference type="Proteomes" id="UP000472580">
    <property type="component" value="Unassembled WGS sequence"/>
</dbReference>
<dbReference type="GO" id="GO:0006260">
    <property type="term" value="P:DNA replication"/>
    <property type="evidence" value="ECO:0007669"/>
    <property type="project" value="UniProtKB-KW"/>
</dbReference>
<comment type="similarity">
    <text evidence="2 17">Belongs to the Nudix hydrolase family.</text>
</comment>
<evidence type="ECO:0000256" key="6">
    <source>
        <dbReference type="ARBA" id="ARBA00022763"/>
    </source>
</evidence>
<evidence type="ECO:0000256" key="17">
    <source>
        <dbReference type="RuleBase" id="RU003476"/>
    </source>
</evidence>
<dbReference type="AlphaFoldDB" id="A0A6L6YEX6"/>
<dbReference type="Pfam" id="PF00293">
    <property type="entry name" value="NUDIX"/>
    <property type="match status" value="1"/>
</dbReference>
<comment type="cofactor">
    <cofactor evidence="1">
        <name>Mg(2+)</name>
        <dbReference type="ChEBI" id="CHEBI:18420"/>
    </cofactor>
</comment>
<evidence type="ECO:0000256" key="13">
    <source>
        <dbReference type="ARBA" id="ARBA00040794"/>
    </source>
</evidence>
<dbReference type="PANTHER" id="PTHR47707:SF1">
    <property type="entry name" value="NUDIX HYDROLASE FAMILY PROTEIN"/>
    <property type="match status" value="1"/>
</dbReference>
<dbReference type="InterPro" id="IPR015797">
    <property type="entry name" value="NUDIX_hydrolase-like_dom_sf"/>
</dbReference>
<organism evidence="19 20">
    <name type="scientific">Parasutterella muris</name>
    <dbReference type="NCBI Taxonomy" id="2565572"/>
    <lineage>
        <taxon>Bacteria</taxon>
        <taxon>Pseudomonadati</taxon>
        <taxon>Pseudomonadota</taxon>
        <taxon>Betaproteobacteria</taxon>
        <taxon>Burkholderiales</taxon>
        <taxon>Sutterellaceae</taxon>
        <taxon>Parasutterella</taxon>
    </lineage>
</organism>
<comment type="catalytic activity">
    <reaction evidence="10">
        <text>8-oxo-dGTP + H2O = 8-oxo-dGMP + diphosphate + H(+)</text>
        <dbReference type="Rhea" id="RHEA:31575"/>
        <dbReference type="ChEBI" id="CHEBI:15377"/>
        <dbReference type="ChEBI" id="CHEBI:15378"/>
        <dbReference type="ChEBI" id="CHEBI:33019"/>
        <dbReference type="ChEBI" id="CHEBI:63224"/>
        <dbReference type="ChEBI" id="CHEBI:77896"/>
        <dbReference type="EC" id="3.6.1.55"/>
    </reaction>
</comment>
<evidence type="ECO:0000256" key="5">
    <source>
        <dbReference type="ARBA" id="ARBA00022723"/>
    </source>
</evidence>
<dbReference type="GO" id="GO:0006281">
    <property type="term" value="P:DNA repair"/>
    <property type="evidence" value="ECO:0007669"/>
    <property type="project" value="UniProtKB-KW"/>
</dbReference>
<keyword evidence="7 17" id="KW-0378">Hydrolase</keyword>
<dbReference type="RefSeq" id="WP_160334620.1">
    <property type="nucleotide sequence ID" value="NZ_WSRP01000006.1"/>
</dbReference>
<dbReference type="GO" id="GO:0046872">
    <property type="term" value="F:metal ion binding"/>
    <property type="evidence" value="ECO:0007669"/>
    <property type="project" value="UniProtKB-KW"/>
</dbReference>